<dbReference type="FunFam" id="1.10.10.10:FF:000279">
    <property type="entry name" value="Transcriptional regulator, ArsR family"/>
    <property type="match status" value="1"/>
</dbReference>
<proteinExistence type="predicted"/>
<evidence type="ECO:0000256" key="2">
    <source>
        <dbReference type="ARBA" id="ARBA00023125"/>
    </source>
</evidence>
<dbReference type="PRINTS" id="PR00778">
    <property type="entry name" value="HTHARSR"/>
</dbReference>
<feature type="domain" description="HTH arsR-type" evidence="4">
    <location>
        <begin position="7"/>
        <end position="106"/>
    </location>
</feature>
<dbReference type="Pfam" id="PF01022">
    <property type="entry name" value="HTH_5"/>
    <property type="match status" value="1"/>
</dbReference>
<dbReference type="GO" id="GO:0003677">
    <property type="term" value="F:DNA binding"/>
    <property type="evidence" value="ECO:0007669"/>
    <property type="project" value="UniProtKB-KW"/>
</dbReference>
<dbReference type="NCBIfam" id="NF007528">
    <property type="entry name" value="PRK10141.1"/>
    <property type="match status" value="1"/>
</dbReference>
<protein>
    <submittedName>
        <fullName evidence="5">Arsenic resistance transcriptional regulator ArsR2</fullName>
    </submittedName>
</protein>
<reference evidence="5" key="1">
    <citation type="submission" date="2019-06" db="EMBL/GenBank/DDBJ databases">
        <authorList>
            <person name="Murdoch R.W."/>
            <person name="Fathepure B."/>
        </authorList>
    </citation>
    <scope>NUCLEOTIDE SEQUENCE</scope>
</reference>
<organism evidence="5">
    <name type="scientific">uncultured organism</name>
    <dbReference type="NCBI Taxonomy" id="155900"/>
    <lineage>
        <taxon>unclassified sequences</taxon>
        <taxon>environmental samples</taxon>
    </lineage>
</organism>
<dbReference type="SUPFAM" id="SSF46785">
    <property type="entry name" value="Winged helix' DNA-binding domain"/>
    <property type="match status" value="1"/>
</dbReference>
<dbReference type="Gene3D" id="1.10.10.10">
    <property type="entry name" value="Winged helix-like DNA-binding domain superfamily/Winged helix DNA-binding domain"/>
    <property type="match status" value="1"/>
</dbReference>
<dbReference type="InterPro" id="IPR036388">
    <property type="entry name" value="WH-like_DNA-bd_sf"/>
</dbReference>
<dbReference type="GO" id="GO:0003700">
    <property type="term" value="F:DNA-binding transcription factor activity"/>
    <property type="evidence" value="ECO:0007669"/>
    <property type="project" value="InterPro"/>
</dbReference>
<keyword evidence="3" id="KW-0804">Transcription</keyword>
<dbReference type="EMBL" id="MN079082">
    <property type="protein sequence ID" value="QEA04338.1"/>
    <property type="molecule type" value="Genomic_DNA"/>
</dbReference>
<dbReference type="PROSITE" id="PS50987">
    <property type="entry name" value="HTH_ARSR_2"/>
    <property type="match status" value="1"/>
</dbReference>
<sequence length="126" mass="13616">MGEPATVTGVMDGAASAFFRALGDETRLRAVMLLHAAGELCVCELTAAIGVSQPKMSRHLASLREAGLVRDRREGAWIHYRIAPSLPAWQLRVLESTACELAARAPFTADRDRLDAMPERPGARCG</sequence>
<dbReference type="PANTHER" id="PTHR33154:SF18">
    <property type="entry name" value="ARSENICAL RESISTANCE OPERON REPRESSOR"/>
    <property type="match status" value="1"/>
</dbReference>
<accession>A0A5B8R8R9</accession>
<keyword evidence="2" id="KW-0238">DNA-binding</keyword>
<dbReference type="InterPro" id="IPR011991">
    <property type="entry name" value="ArsR-like_HTH"/>
</dbReference>
<evidence type="ECO:0000313" key="5">
    <source>
        <dbReference type="EMBL" id="QEA04338.1"/>
    </source>
</evidence>
<gene>
    <name evidence="5" type="primary">arsR2</name>
    <name evidence="5" type="ORF">KBTEX_00646</name>
</gene>
<evidence type="ECO:0000256" key="3">
    <source>
        <dbReference type="ARBA" id="ARBA00023163"/>
    </source>
</evidence>
<keyword evidence="1" id="KW-0805">Transcription regulation</keyword>
<dbReference type="InterPro" id="IPR051081">
    <property type="entry name" value="HTH_MetalResp_TranReg"/>
</dbReference>
<name>A0A5B8R8R9_9ZZZZ</name>
<dbReference type="InterPro" id="IPR001845">
    <property type="entry name" value="HTH_ArsR_DNA-bd_dom"/>
</dbReference>
<dbReference type="CDD" id="cd00090">
    <property type="entry name" value="HTH_ARSR"/>
    <property type="match status" value="1"/>
</dbReference>
<dbReference type="SMART" id="SM00418">
    <property type="entry name" value="HTH_ARSR"/>
    <property type="match status" value="1"/>
</dbReference>
<dbReference type="InterPro" id="IPR036390">
    <property type="entry name" value="WH_DNA-bd_sf"/>
</dbReference>
<evidence type="ECO:0000259" key="4">
    <source>
        <dbReference type="PROSITE" id="PS50987"/>
    </source>
</evidence>
<dbReference type="NCBIfam" id="NF033788">
    <property type="entry name" value="HTH_metalloreg"/>
    <property type="match status" value="1"/>
</dbReference>
<dbReference type="AlphaFoldDB" id="A0A5B8R8R9"/>
<dbReference type="PANTHER" id="PTHR33154">
    <property type="entry name" value="TRANSCRIPTIONAL REGULATOR, ARSR FAMILY"/>
    <property type="match status" value="1"/>
</dbReference>
<evidence type="ECO:0000256" key="1">
    <source>
        <dbReference type="ARBA" id="ARBA00023015"/>
    </source>
</evidence>